<dbReference type="EMBL" id="CP090895">
    <property type="protein sequence ID" value="ULT88462.1"/>
    <property type="molecule type" value="Genomic_DNA"/>
</dbReference>
<dbReference type="Pfam" id="PF00014">
    <property type="entry name" value="Kunitz_BPTI"/>
    <property type="match status" value="1"/>
</dbReference>
<evidence type="ECO:0000313" key="3">
    <source>
        <dbReference type="EMBL" id="ULT88462.1"/>
    </source>
</evidence>
<dbReference type="AlphaFoldDB" id="A0AAE9EYH9"/>
<dbReference type="OMA" id="QYKGCGG"/>
<sequence length="193" mass="21033">MSKQTFFLLAFVSLALAHHPKCYLPLSQGTDKNCGYAPSQRFHFDPVTNQCHAFQYKGCGGTMNNYETLTECAQNCDLDPKSYIQCPLGTPPVFNSHDMSDCPVSDSETGEGCESKDAYCVSFLTIGLCCNRTVVDGLAEDKSDTCPSGNARWQVDGLTVLAKSCDAVTCPDGFSCKNGNFFSYCCEDQVAQK</sequence>
<evidence type="ECO:0000313" key="6">
    <source>
        <dbReference type="Proteomes" id="UP000829354"/>
    </source>
</evidence>
<dbReference type="SMART" id="SM00131">
    <property type="entry name" value="KU"/>
    <property type="match status" value="1"/>
</dbReference>
<feature type="chain" id="PRO_5044707190" description="BPTI/Kunitz inhibitor domain-containing protein" evidence="1">
    <location>
        <begin position="18"/>
        <end position="193"/>
    </location>
</feature>
<dbReference type="EMBL" id="CP092624">
    <property type="protein sequence ID" value="UMM34272.1"/>
    <property type="molecule type" value="Genomic_DNA"/>
</dbReference>
<evidence type="ECO:0000256" key="1">
    <source>
        <dbReference type="SAM" id="SignalP"/>
    </source>
</evidence>
<dbReference type="SUPFAM" id="SSF57362">
    <property type="entry name" value="BPTI-like"/>
    <property type="match status" value="1"/>
</dbReference>
<evidence type="ECO:0000259" key="2">
    <source>
        <dbReference type="PROSITE" id="PS50279"/>
    </source>
</evidence>
<dbReference type="Proteomes" id="UP000827892">
    <property type="component" value="Chromosome V"/>
</dbReference>
<dbReference type="PANTHER" id="PTHR47248">
    <property type="entry name" value="PROTEIN CBG06772"/>
    <property type="match status" value="1"/>
</dbReference>
<dbReference type="InterPro" id="IPR002223">
    <property type="entry name" value="Kunitz_BPTI"/>
</dbReference>
<protein>
    <recommendedName>
        <fullName evidence="2">BPTI/Kunitz inhibitor domain-containing protein</fullName>
    </recommendedName>
</protein>
<organism evidence="4 6">
    <name type="scientific">Caenorhabditis briggsae</name>
    <dbReference type="NCBI Taxonomy" id="6238"/>
    <lineage>
        <taxon>Eukaryota</taxon>
        <taxon>Metazoa</taxon>
        <taxon>Ecdysozoa</taxon>
        <taxon>Nematoda</taxon>
        <taxon>Chromadorea</taxon>
        <taxon>Rhabditida</taxon>
        <taxon>Rhabditina</taxon>
        <taxon>Rhabditomorpha</taxon>
        <taxon>Rhabditoidea</taxon>
        <taxon>Rhabditidae</taxon>
        <taxon>Peloderinae</taxon>
        <taxon>Caenorhabditis</taxon>
    </lineage>
</organism>
<dbReference type="InterPro" id="IPR052861">
    <property type="entry name" value="BPTI/Kunitz_domain"/>
</dbReference>
<name>A0AAE9EYH9_CAEBR</name>
<dbReference type="PROSITE" id="PS50279">
    <property type="entry name" value="BPTI_KUNITZ_2"/>
    <property type="match status" value="1"/>
</dbReference>
<dbReference type="Gene3D" id="4.10.410.10">
    <property type="entry name" value="Pancreatic trypsin inhibitor Kunitz domain"/>
    <property type="match status" value="1"/>
</dbReference>
<dbReference type="InterPro" id="IPR036880">
    <property type="entry name" value="Kunitz_BPTI_sf"/>
</dbReference>
<dbReference type="CDD" id="cd22593">
    <property type="entry name" value="Kunitz_conkunitzin"/>
    <property type="match status" value="1"/>
</dbReference>
<keyword evidence="6" id="KW-1185">Reference proteome</keyword>
<reference evidence="4 6" key="2">
    <citation type="submission" date="2022-04" db="EMBL/GenBank/DDBJ databases">
        <title>Chromosome-level reference genomes for two strains of Caenorhabditis briggsae: an improved platform for comparative genomics.</title>
        <authorList>
            <person name="Stevens L."/>
            <person name="Andersen E."/>
        </authorList>
    </citation>
    <scope>NUCLEOTIDE SEQUENCE [LARGE SCALE GENOMIC DNA]</scope>
    <source>
        <strain evidence="4">VX34</strain>
        <tissue evidence="4">Whole-organism</tissue>
    </source>
</reference>
<dbReference type="InterPro" id="IPR020901">
    <property type="entry name" value="Prtase_inh_Kunz-CS"/>
</dbReference>
<feature type="signal peptide" evidence="1">
    <location>
        <begin position="1"/>
        <end position="17"/>
    </location>
</feature>
<evidence type="ECO:0000313" key="4">
    <source>
        <dbReference type="EMBL" id="UMM34272.1"/>
    </source>
</evidence>
<keyword evidence="1" id="KW-0732">Signal</keyword>
<dbReference type="PROSITE" id="PS00280">
    <property type="entry name" value="BPTI_KUNITZ_1"/>
    <property type="match status" value="1"/>
</dbReference>
<dbReference type="Proteomes" id="UP000829354">
    <property type="component" value="Chromosome V"/>
</dbReference>
<proteinExistence type="predicted"/>
<feature type="domain" description="BPTI/Kunitz inhibitor" evidence="2">
    <location>
        <begin position="22"/>
        <end position="76"/>
    </location>
</feature>
<dbReference type="GO" id="GO:0004867">
    <property type="term" value="F:serine-type endopeptidase inhibitor activity"/>
    <property type="evidence" value="ECO:0007669"/>
    <property type="project" value="InterPro"/>
</dbReference>
<accession>A0AAE9EYH9</accession>
<reference evidence="3 5" key="1">
    <citation type="submission" date="2022-02" db="EMBL/GenBank/DDBJ databases">
        <title>Chromosome-level reference genomes for two strains of Caenorhabditis briggsae: an improved platform for comparative genomics.</title>
        <authorList>
            <person name="Stevens L."/>
            <person name="Andersen E.C."/>
        </authorList>
    </citation>
    <scope>NUCLEOTIDE SEQUENCE [LARGE SCALE GENOMIC DNA]</scope>
    <source>
        <strain evidence="3">QX1410_ONT</strain>
        <tissue evidence="3">Whole-organism</tissue>
    </source>
</reference>
<dbReference type="KEGG" id="cbr:CBG_08649"/>
<gene>
    <name evidence="3" type="ORF">L3Y34_007577</name>
    <name evidence="4" type="ORF">L5515_007423</name>
</gene>
<evidence type="ECO:0000313" key="5">
    <source>
        <dbReference type="Proteomes" id="UP000827892"/>
    </source>
</evidence>
<dbReference type="PANTHER" id="PTHR47248:SF5">
    <property type="entry name" value="BPTI_KUNITZ INHIBITOR DOMAIN-CONTAINING PROTEIN"/>
    <property type="match status" value="1"/>
</dbReference>